<reference evidence="1" key="1">
    <citation type="submission" date="2022-08" db="EMBL/GenBank/DDBJ databases">
        <title>Draft genome sequencing of Roseisolibacter agri AW1220.</title>
        <authorList>
            <person name="Tobiishi Y."/>
            <person name="Tonouchi A."/>
        </authorList>
    </citation>
    <scope>NUCLEOTIDE SEQUENCE</scope>
    <source>
        <strain evidence="1">AW1220</strain>
    </source>
</reference>
<dbReference type="Proteomes" id="UP001161325">
    <property type="component" value="Unassembled WGS sequence"/>
</dbReference>
<dbReference type="AlphaFoldDB" id="A0AA37Q8U1"/>
<organism evidence="1 2">
    <name type="scientific">Roseisolibacter agri</name>
    <dbReference type="NCBI Taxonomy" id="2014610"/>
    <lineage>
        <taxon>Bacteria</taxon>
        <taxon>Pseudomonadati</taxon>
        <taxon>Gemmatimonadota</taxon>
        <taxon>Gemmatimonadia</taxon>
        <taxon>Gemmatimonadales</taxon>
        <taxon>Gemmatimonadaceae</taxon>
        <taxon>Roseisolibacter</taxon>
    </lineage>
</organism>
<evidence type="ECO:0000313" key="1">
    <source>
        <dbReference type="EMBL" id="GLC28404.1"/>
    </source>
</evidence>
<name>A0AA37Q8U1_9BACT</name>
<comment type="caution">
    <text evidence="1">The sequence shown here is derived from an EMBL/GenBank/DDBJ whole genome shotgun (WGS) entry which is preliminary data.</text>
</comment>
<evidence type="ECO:0000313" key="2">
    <source>
        <dbReference type="Proteomes" id="UP001161325"/>
    </source>
</evidence>
<gene>
    <name evidence="1" type="ORF">rosag_49170</name>
</gene>
<protein>
    <submittedName>
        <fullName evidence="1">Uncharacterized protein</fullName>
    </submittedName>
</protein>
<keyword evidence="2" id="KW-1185">Reference proteome</keyword>
<sequence>MNDVAAAVYAATAETRAMPPEAVRDRIIQLAFDGDASRYEQFVATLRQAIPPDVGVILRGSVVIGCRWSDGAPFDADGPGTSDLDLTLVGGDMLKLYDEFHIPGVHSVPMGEDHPDAAPALLPLRRKLCELAGRPVNIQATSDFVQYAREIVMDQPYFTILEKAEKAEDDASGAEGAEGARAAG</sequence>
<dbReference type="RefSeq" id="WP_284352802.1">
    <property type="nucleotide sequence ID" value="NZ_BRXS01000010.1"/>
</dbReference>
<dbReference type="EMBL" id="BRXS01000010">
    <property type="protein sequence ID" value="GLC28404.1"/>
    <property type="molecule type" value="Genomic_DNA"/>
</dbReference>
<proteinExistence type="predicted"/>
<accession>A0AA37Q8U1</accession>